<feature type="domain" description="Carboxylesterase type B" evidence="1">
    <location>
        <begin position="33"/>
        <end position="542"/>
    </location>
</feature>
<dbReference type="PANTHER" id="PTHR11559">
    <property type="entry name" value="CARBOXYLESTERASE"/>
    <property type="match status" value="1"/>
</dbReference>
<dbReference type="AlphaFoldDB" id="A0A7E4VNM0"/>
<name>A0A7E4VNM0_PANRE</name>
<dbReference type="Pfam" id="PF00135">
    <property type="entry name" value="COesterase"/>
    <property type="match status" value="1"/>
</dbReference>
<dbReference type="WBParaSite" id="Pan_g2336.t1">
    <property type="protein sequence ID" value="Pan_g2336.t1"/>
    <property type="gene ID" value="Pan_g2336"/>
</dbReference>
<reference evidence="3" key="2">
    <citation type="submission" date="2020-10" db="UniProtKB">
        <authorList>
            <consortium name="WormBaseParasite"/>
        </authorList>
    </citation>
    <scope>IDENTIFICATION</scope>
</reference>
<evidence type="ECO:0000313" key="2">
    <source>
        <dbReference type="Proteomes" id="UP000492821"/>
    </source>
</evidence>
<dbReference type="Proteomes" id="UP000492821">
    <property type="component" value="Unassembled WGS sequence"/>
</dbReference>
<accession>A0A7E4VNM0</accession>
<evidence type="ECO:0000313" key="3">
    <source>
        <dbReference type="WBParaSite" id="Pan_g2336.t1"/>
    </source>
</evidence>
<reference evidence="2" key="1">
    <citation type="journal article" date="2013" name="Genetics">
        <title>The draft genome and transcriptome of Panagrellus redivivus are shaped by the harsh demands of a free-living lifestyle.</title>
        <authorList>
            <person name="Srinivasan J."/>
            <person name="Dillman A.R."/>
            <person name="Macchietto M.G."/>
            <person name="Heikkinen L."/>
            <person name="Lakso M."/>
            <person name="Fracchia K.M."/>
            <person name="Antoshechkin I."/>
            <person name="Mortazavi A."/>
            <person name="Wong G."/>
            <person name="Sternberg P.W."/>
        </authorList>
    </citation>
    <scope>NUCLEOTIDE SEQUENCE [LARGE SCALE GENOMIC DNA]</scope>
    <source>
        <strain evidence="2">MT8872</strain>
    </source>
</reference>
<proteinExistence type="predicted"/>
<sequence>MPRRKVVFLSVMIALSVYLGVLLFTGSVVATGPQVRTQIGILEGFTHENSDGSKVDVFLGVKYAQAGRFQKPMPYPEVTGVVKATTFGPSCWPQEVLPSRSNAAEGPEFAEDCLYLNIIKPSEKPKNPNGYPVLVYIHGGGFVRGDARDWGYKSLAEKFASKGIIVVTIQYRLGPFGFFASNTTDIPTNLGLFDQMYALFFLNQILPNFNGNPYELTVLGHSAGAAGAHALAISPQAGGLFTRIIQLSASLFSTWAIGEDVIAESLSLAERLGCPNNPKLRDCLEAKPVEAWMAAMKEVTYGRPSVAEFRFHPKLDDSFLPFSLEELSNDAPAVPILFGLTDAEWVQIVNEPYMDIRPMRVPDADRADFNKEKLLAYFDRILFKGPDDPLKPLIEEYIDSSGLETPNDYLKKASEIISDVMFNIPVINQIQHRIKSKQETYLFYETFANPDVRASDKASFGVPHGNELAYLFPAERSNEPFTKEDILVQDALIDAIVSFVKTGKPKSGNLSWPQVGSTLKHVLLTPDLKVNNEYEPARTKFWTKTLPSRLSLEALRKHLPFAQKYDTKTEL</sequence>
<dbReference type="InterPro" id="IPR002018">
    <property type="entry name" value="CarbesteraseB"/>
</dbReference>
<dbReference type="InterPro" id="IPR029058">
    <property type="entry name" value="AB_hydrolase_fold"/>
</dbReference>
<dbReference type="InterPro" id="IPR019819">
    <property type="entry name" value="Carboxylesterase_B_CS"/>
</dbReference>
<evidence type="ECO:0000259" key="1">
    <source>
        <dbReference type="Pfam" id="PF00135"/>
    </source>
</evidence>
<keyword evidence="2" id="KW-1185">Reference proteome</keyword>
<dbReference type="SUPFAM" id="SSF53474">
    <property type="entry name" value="alpha/beta-Hydrolases"/>
    <property type="match status" value="1"/>
</dbReference>
<protein>
    <submittedName>
        <fullName evidence="3">COesterase domain-containing protein</fullName>
    </submittedName>
</protein>
<dbReference type="InterPro" id="IPR050309">
    <property type="entry name" value="Type-B_Carboxylest/Lipase"/>
</dbReference>
<dbReference type="PROSITE" id="PS00941">
    <property type="entry name" value="CARBOXYLESTERASE_B_2"/>
    <property type="match status" value="1"/>
</dbReference>
<organism evidence="2 3">
    <name type="scientific">Panagrellus redivivus</name>
    <name type="common">Microworm</name>
    <dbReference type="NCBI Taxonomy" id="6233"/>
    <lineage>
        <taxon>Eukaryota</taxon>
        <taxon>Metazoa</taxon>
        <taxon>Ecdysozoa</taxon>
        <taxon>Nematoda</taxon>
        <taxon>Chromadorea</taxon>
        <taxon>Rhabditida</taxon>
        <taxon>Tylenchina</taxon>
        <taxon>Panagrolaimomorpha</taxon>
        <taxon>Panagrolaimoidea</taxon>
        <taxon>Panagrolaimidae</taxon>
        <taxon>Panagrellus</taxon>
    </lineage>
</organism>
<dbReference type="Gene3D" id="3.40.50.1820">
    <property type="entry name" value="alpha/beta hydrolase"/>
    <property type="match status" value="1"/>
</dbReference>